<reference evidence="1 2" key="1">
    <citation type="journal article" date="2023" name="Mol. Biol. Evol.">
        <title>Genomics of Secondarily Temperate Adaptation in the Only Non-Antarctic Icefish.</title>
        <authorList>
            <person name="Rivera-Colon A.G."/>
            <person name="Rayamajhi N."/>
            <person name="Minhas B.F."/>
            <person name="Madrigal G."/>
            <person name="Bilyk K.T."/>
            <person name="Yoon V."/>
            <person name="Hune M."/>
            <person name="Gregory S."/>
            <person name="Cheng C.H.C."/>
            <person name="Catchen J.M."/>
        </authorList>
    </citation>
    <scope>NUCLEOTIDE SEQUENCE [LARGE SCALE GENOMIC DNA]</scope>
    <source>
        <strain evidence="1">JC2023a</strain>
    </source>
</reference>
<evidence type="ECO:0000313" key="2">
    <source>
        <dbReference type="Proteomes" id="UP001335648"/>
    </source>
</evidence>
<organism evidence="1 2">
    <name type="scientific">Champsocephalus esox</name>
    <name type="common">pike icefish</name>
    <dbReference type="NCBI Taxonomy" id="159716"/>
    <lineage>
        <taxon>Eukaryota</taxon>
        <taxon>Metazoa</taxon>
        <taxon>Chordata</taxon>
        <taxon>Craniata</taxon>
        <taxon>Vertebrata</taxon>
        <taxon>Euteleostomi</taxon>
        <taxon>Actinopterygii</taxon>
        <taxon>Neopterygii</taxon>
        <taxon>Teleostei</taxon>
        <taxon>Neoteleostei</taxon>
        <taxon>Acanthomorphata</taxon>
        <taxon>Eupercaria</taxon>
        <taxon>Perciformes</taxon>
        <taxon>Notothenioidei</taxon>
        <taxon>Channichthyidae</taxon>
        <taxon>Champsocephalus</taxon>
    </lineage>
</organism>
<name>A0AAN8HWI2_9TELE</name>
<accession>A0AAN8HWI2</accession>
<keyword evidence="2" id="KW-1185">Reference proteome</keyword>
<gene>
    <name evidence="1" type="ORF">CesoFtcFv8_000080</name>
</gene>
<sequence length="78" mass="8855">MKAWLSRGLLQVCESLTKVIPAASDPPCSPPPSPTFFLLFSPSWRRALVARFITSDLAWMLSWRQIGWMERYRGKGTG</sequence>
<dbReference type="EMBL" id="JAULUE010000044">
    <property type="protein sequence ID" value="KAK5931639.1"/>
    <property type="molecule type" value="Genomic_DNA"/>
</dbReference>
<protein>
    <submittedName>
        <fullName evidence="1">Uncharacterized protein</fullName>
    </submittedName>
</protein>
<dbReference type="AlphaFoldDB" id="A0AAN8HWI2"/>
<comment type="caution">
    <text evidence="1">The sequence shown here is derived from an EMBL/GenBank/DDBJ whole genome shotgun (WGS) entry which is preliminary data.</text>
</comment>
<evidence type="ECO:0000313" key="1">
    <source>
        <dbReference type="EMBL" id="KAK5931639.1"/>
    </source>
</evidence>
<proteinExistence type="predicted"/>
<dbReference type="Proteomes" id="UP001335648">
    <property type="component" value="Unassembled WGS sequence"/>
</dbReference>